<evidence type="ECO:0000313" key="3">
    <source>
        <dbReference type="Proteomes" id="UP000019116"/>
    </source>
</evidence>
<sequence length="495" mass="58061">MASSMTRDIKSFWSQYDPGGYGTNMCPIHRVPEHIREVDRVAYEPIIISFGPYHHGGQHFQYMEKKKWEHLDRVLKLNCNRTLHDYIKAIAEVEKQARKCYSEQIIMERKKFVQMLLLDGCFILVNIDENVGTRMSNSRTLNQGSTQTEVDGNVTGEELEQIYVEIIQETGTNTREEDANQRTSVQNSYGPGDWLSGPAWHDMLSLLENQIPFFVMERVYELVSEVLLRHYPIAIQENDRPKHFHHLLHLYHTYLRPSQRFDEELQYQGKTGYFHGLLRRWNMSGKSVDPDKNLEQMERLETGKLFKRWRRAEEYHEAGVQFMRREYDGQSRHSLLDIRFINGVMEIPCLPVDESSESVFKNLLALEQMDYRFGNDISAYATFMSQIMDTPADATLLVEKGIIVHMLDSDEEVSALFTRLTKQLTIRFDLKYYLKPLCHKLEAHYQNRLNRWIAWLWHNHFVNPWLALAAFAAVVVLVCTIVQTIYTVLPFVKPA</sequence>
<reference evidence="2" key="1">
    <citation type="submission" date="2018-08" db="EMBL/GenBank/DDBJ databases">
        <authorList>
            <person name="Rossello M."/>
        </authorList>
    </citation>
    <scope>NUCLEOTIDE SEQUENCE [LARGE SCALE GENOMIC DNA]</scope>
    <source>
        <strain evidence="2">cv. Chinese Spring</strain>
    </source>
</reference>
<dbReference type="Gramene" id="TraesCS2A03G1200300.1">
    <property type="protein sequence ID" value="TraesCS2A03G1200300.1.CDS"/>
    <property type="gene ID" value="TraesCS2A03G1200300"/>
</dbReference>
<dbReference type="Gramene" id="TraesSTA2A03G00792300.1">
    <property type="protein sequence ID" value="TraesSTA2A03G00792300.1"/>
    <property type="gene ID" value="TraesSTA2A03G00792300"/>
</dbReference>
<keyword evidence="1" id="KW-0812">Transmembrane</keyword>
<accession>A0A3B6B7D7</accession>
<keyword evidence="1" id="KW-0472">Membrane</keyword>
<dbReference type="Proteomes" id="UP000019116">
    <property type="component" value="Chromosome 2A"/>
</dbReference>
<dbReference type="Gramene" id="TraesCLE_scaffold_015378_01G000300.1">
    <property type="protein sequence ID" value="TraesCLE_scaffold_015378_01G000300.1"/>
    <property type="gene ID" value="TraesCLE_scaffold_015378_01G000300"/>
</dbReference>
<dbReference type="AlphaFoldDB" id="A0A3B6B7D7"/>
<keyword evidence="1" id="KW-1133">Transmembrane helix</keyword>
<dbReference type="STRING" id="4565.A0A3B6B7D7"/>
<keyword evidence="3" id="KW-1185">Reference proteome</keyword>
<dbReference type="Gramene" id="TraesCAD_scaffold_034491_01G000200.1">
    <property type="protein sequence ID" value="TraesCAD_scaffold_034491_01G000200.1"/>
    <property type="gene ID" value="TraesCAD_scaffold_034491_01G000200"/>
</dbReference>
<feature type="transmembrane region" description="Helical" evidence="1">
    <location>
        <begin position="465"/>
        <end position="489"/>
    </location>
</feature>
<dbReference type="OrthoDB" id="672127at2759"/>
<dbReference type="Gramene" id="TraesJUL2A03G00798620.1">
    <property type="protein sequence ID" value="TraesJUL2A03G00798620.1"/>
    <property type="gene ID" value="TraesJUL2A03G00798620"/>
</dbReference>
<dbReference type="Gramene" id="TraesPARA_EIv1.0_0346460.1">
    <property type="protein sequence ID" value="TraesPARA_EIv1.0_0346460.1.CDS"/>
    <property type="gene ID" value="TraesPARA_EIv1.0_0346460"/>
</dbReference>
<dbReference type="PANTHER" id="PTHR31170">
    <property type="entry name" value="BNAC04G53230D PROTEIN"/>
    <property type="match status" value="1"/>
</dbReference>
<dbReference type="EnsemblPlants" id="TraesCS2A02G515900.1">
    <property type="protein sequence ID" value="TraesCS2A02G515900.1"/>
    <property type="gene ID" value="TraesCS2A02G515900"/>
</dbReference>
<organism evidence="2">
    <name type="scientific">Triticum aestivum</name>
    <name type="common">Wheat</name>
    <dbReference type="NCBI Taxonomy" id="4565"/>
    <lineage>
        <taxon>Eukaryota</taxon>
        <taxon>Viridiplantae</taxon>
        <taxon>Streptophyta</taxon>
        <taxon>Embryophyta</taxon>
        <taxon>Tracheophyta</taxon>
        <taxon>Spermatophyta</taxon>
        <taxon>Magnoliopsida</taxon>
        <taxon>Liliopsida</taxon>
        <taxon>Poales</taxon>
        <taxon>Poaceae</taxon>
        <taxon>BOP clade</taxon>
        <taxon>Pooideae</taxon>
        <taxon>Triticodae</taxon>
        <taxon>Triticeae</taxon>
        <taxon>Triticinae</taxon>
        <taxon>Triticum</taxon>
    </lineage>
</organism>
<dbReference type="OMA" id="EVPCLTI"/>
<dbReference type="Gramene" id="TraesSYM2A03G00801940.1">
    <property type="protein sequence ID" value="TraesSYM2A03G00801940.1"/>
    <property type="gene ID" value="TraesSYM2A03G00801940"/>
</dbReference>
<dbReference type="Gramene" id="TraesJAG2A03G00795520.1">
    <property type="protein sequence ID" value="TraesJAG2A03G00795520.1"/>
    <property type="gene ID" value="TraesJAG2A03G00795520"/>
</dbReference>
<dbReference type="Gramene" id="TraesNOR2A03G00803460.1">
    <property type="protein sequence ID" value="TraesNOR2A03G00803460.1"/>
    <property type="gene ID" value="TraesNOR2A03G00803460"/>
</dbReference>
<dbReference type="Gramene" id="TraesCS2A02G515900.1">
    <property type="protein sequence ID" value="TraesCS2A02G515900.1"/>
    <property type="gene ID" value="TraesCS2A02G515900"/>
</dbReference>
<dbReference type="Gramene" id="TraesARI2A03G00802270.1">
    <property type="protein sequence ID" value="TraesARI2A03G00802270.1"/>
    <property type="gene ID" value="TraesARI2A03G00802270"/>
</dbReference>
<dbReference type="Gramene" id="TraesROB_scaffold_079798_01G000200.1">
    <property type="protein sequence ID" value="TraesROB_scaffold_079798_01G000200.1"/>
    <property type="gene ID" value="TraesROB_scaffold_079798_01G000200"/>
</dbReference>
<dbReference type="Gramene" id="TraesWEE_scaffold_087884_01G000100.1">
    <property type="protein sequence ID" value="TraesWEE_scaffold_087884_01G000100.1"/>
    <property type="gene ID" value="TraesWEE_scaffold_087884_01G000100"/>
</dbReference>
<reference evidence="2" key="2">
    <citation type="submission" date="2018-10" db="UniProtKB">
        <authorList>
            <consortium name="EnsemblPlants"/>
        </authorList>
    </citation>
    <scope>IDENTIFICATION</scope>
</reference>
<dbReference type="InterPro" id="IPR004158">
    <property type="entry name" value="DUF247_pln"/>
</dbReference>
<name>A0A3B6B7D7_WHEAT</name>
<proteinExistence type="predicted"/>
<evidence type="ECO:0000256" key="1">
    <source>
        <dbReference type="SAM" id="Phobius"/>
    </source>
</evidence>
<evidence type="ECO:0000313" key="2">
    <source>
        <dbReference type="EnsemblPlants" id="TraesCS2A02G515900.1"/>
    </source>
</evidence>
<dbReference type="Pfam" id="PF03140">
    <property type="entry name" value="DUF247"/>
    <property type="match status" value="1"/>
</dbReference>
<protein>
    <submittedName>
        <fullName evidence="2">Uncharacterized protein</fullName>
    </submittedName>
</protein>
<dbReference type="PANTHER" id="PTHR31170:SF18">
    <property type="entry name" value="(WILD MALAYSIAN BANANA) HYPOTHETICAL PROTEIN"/>
    <property type="match status" value="1"/>
</dbReference>